<dbReference type="Proteomes" id="UP001396334">
    <property type="component" value="Unassembled WGS sequence"/>
</dbReference>
<protein>
    <submittedName>
        <fullName evidence="1">Uncharacterized protein</fullName>
    </submittedName>
</protein>
<proteinExistence type="predicted"/>
<sequence length="66" mass="7961">MQTRQSFVSSVDDNKSSGRKLSRMWMHISFDFSKDESEKQHWKLKKNFEATPIRNRKQMEVDLLEL</sequence>
<evidence type="ECO:0000313" key="1">
    <source>
        <dbReference type="EMBL" id="KAK8990821.1"/>
    </source>
</evidence>
<gene>
    <name evidence="1" type="ORF">V6N11_028781</name>
</gene>
<dbReference type="EMBL" id="JBBPBN010000053">
    <property type="protein sequence ID" value="KAK8990821.1"/>
    <property type="molecule type" value="Genomic_DNA"/>
</dbReference>
<reference evidence="1 2" key="1">
    <citation type="journal article" date="2024" name="G3 (Bethesda)">
        <title>Genome assembly of Hibiscus sabdariffa L. provides insights into metabolisms of medicinal natural products.</title>
        <authorList>
            <person name="Kim T."/>
        </authorList>
    </citation>
    <scope>NUCLEOTIDE SEQUENCE [LARGE SCALE GENOMIC DNA]</scope>
    <source>
        <strain evidence="1">TK-2024</strain>
        <tissue evidence="1">Old leaves</tissue>
    </source>
</reference>
<comment type="caution">
    <text evidence="1">The sequence shown here is derived from an EMBL/GenBank/DDBJ whole genome shotgun (WGS) entry which is preliminary data.</text>
</comment>
<accession>A0ABR2PQT8</accession>
<name>A0ABR2PQT8_9ROSI</name>
<evidence type="ECO:0000313" key="2">
    <source>
        <dbReference type="Proteomes" id="UP001396334"/>
    </source>
</evidence>
<organism evidence="1 2">
    <name type="scientific">Hibiscus sabdariffa</name>
    <name type="common">roselle</name>
    <dbReference type="NCBI Taxonomy" id="183260"/>
    <lineage>
        <taxon>Eukaryota</taxon>
        <taxon>Viridiplantae</taxon>
        <taxon>Streptophyta</taxon>
        <taxon>Embryophyta</taxon>
        <taxon>Tracheophyta</taxon>
        <taxon>Spermatophyta</taxon>
        <taxon>Magnoliopsida</taxon>
        <taxon>eudicotyledons</taxon>
        <taxon>Gunneridae</taxon>
        <taxon>Pentapetalae</taxon>
        <taxon>rosids</taxon>
        <taxon>malvids</taxon>
        <taxon>Malvales</taxon>
        <taxon>Malvaceae</taxon>
        <taxon>Malvoideae</taxon>
        <taxon>Hibiscus</taxon>
    </lineage>
</organism>
<keyword evidence="2" id="KW-1185">Reference proteome</keyword>